<protein>
    <submittedName>
        <fullName evidence="1">Uncharacterized protein</fullName>
    </submittedName>
</protein>
<comment type="caution">
    <text evidence="1">The sequence shown here is derived from an EMBL/GenBank/DDBJ whole genome shotgun (WGS) entry which is preliminary data.</text>
</comment>
<dbReference type="EMBL" id="BAAAKV010000010">
    <property type="protein sequence ID" value="GAA1159806.1"/>
    <property type="molecule type" value="Genomic_DNA"/>
</dbReference>
<reference evidence="2" key="1">
    <citation type="journal article" date="2019" name="Int. J. Syst. Evol. Microbiol.">
        <title>The Global Catalogue of Microorganisms (GCM) 10K type strain sequencing project: providing services to taxonomists for standard genome sequencing and annotation.</title>
        <authorList>
            <consortium name="The Broad Institute Genomics Platform"/>
            <consortium name="The Broad Institute Genome Sequencing Center for Infectious Disease"/>
            <person name="Wu L."/>
            <person name="Ma J."/>
        </authorList>
    </citation>
    <scope>NUCLEOTIDE SEQUENCE [LARGE SCALE GENOMIC DNA]</scope>
    <source>
        <strain evidence="2">JCM 12696</strain>
    </source>
</reference>
<sequence length="134" mass="14599">MLMRVSHALSDGILVPMKEVRCERCDNIIGMGCPCPPDGSVPKAYPEAGRVRQEWRRFPGNAILIKKNGKAHVPGACDHMTEDEVRPPKWGWILDPSPGDWDRINEGSPAIATGGNAQLRATSRCMTCMGTLGS</sequence>
<evidence type="ECO:0000313" key="2">
    <source>
        <dbReference type="Proteomes" id="UP001501371"/>
    </source>
</evidence>
<accession>A0ABP4FA88</accession>
<proteinExistence type="predicted"/>
<evidence type="ECO:0000313" key="1">
    <source>
        <dbReference type="EMBL" id="GAA1159806.1"/>
    </source>
</evidence>
<gene>
    <name evidence="1" type="ORF">GCM10009654_14950</name>
</gene>
<dbReference type="Proteomes" id="UP001501371">
    <property type="component" value="Unassembled WGS sequence"/>
</dbReference>
<keyword evidence="2" id="KW-1185">Reference proteome</keyword>
<organism evidence="1 2">
    <name type="scientific">Streptomyces hebeiensis</name>
    <dbReference type="NCBI Taxonomy" id="229486"/>
    <lineage>
        <taxon>Bacteria</taxon>
        <taxon>Bacillati</taxon>
        <taxon>Actinomycetota</taxon>
        <taxon>Actinomycetes</taxon>
        <taxon>Kitasatosporales</taxon>
        <taxon>Streptomycetaceae</taxon>
        <taxon>Streptomyces</taxon>
    </lineage>
</organism>
<name>A0ABP4FA88_9ACTN</name>